<gene>
    <name evidence="2" type="ORF">J1605_020925</name>
</gene>
<feature type="region of interest" description="Disordered" evidence="1">
    <location>
        <begin position="1"/>
        <end position="35"/>
    </location>
</feature>
<evidence type="ECO:0000256" key="1">
    <source>
        <dbReference type="SAM" id="MobiDB-lite"/>
    </source>
</evidence>
<name>A0AB34HGH9_ESCRO</name>
<feature type="compositionally biased region" description="Basic and acidic residues" evidence="1">
    <location>
        <begin position="150"/>
        <end position="173"/>
    </location>
</feature>
<feature type="region of interest" description="Disordered" evidence="1">
    <location>
        <begin position="305"/>
        <end position="329"/>
    </location>
</feature>
<dbReference type="Proteomes" id="UP001159641">
    <property type="component" value="Unassembled WGS sequence"/>
</dbReference>
<accession>A0AB34HGH9</accession>
<keyword evidence="3" id="KW-1185">Reference proteome</keyword>
<proteinExistence type="predicted"/>
<dbReference type="EMBL" id="JAIQCJ010001324">
    <property type="protein sequence ID" value="KAJ8790831.1"/>
    <property type="molecule type" value="Genomic_DNA"/>
</dbReference>
<organism evidence="2 3">
    <name type="scientific">Eschrichtius robustus</name>
    <name type="common">California gray whale</name>
    <name type="synonym">Eschrichtius gibbosus</name>
    <dbReference type="NCBI Taxonomy" id="9764"/>
    <lineage>
        <taxon>Eukaryota</taxon>
        <taxon>Metazoa</taxon>
        <taxon>Chordata</taxon>
        <taxon>Craniata</taxon>
        <taxon>Vertebrata</taxon>
        <taxon>Euteleostomi</taxon>
        <taxon>Mammalia</taxon>
        <taxon>Eutheria</taxon>
        <taxon>Laurasiatheria</taxon>
        <taxon>Artiodactyla</taxon>
        <taxon>Whippomorpha</taxon>
        <taxon>Cetacea</taxon>
        <taxon>Mysticeti</taxon>
        <taxon>Eschrichtiidae</taxon>
        <taxon>Eschrichtius</taxon>
    </lineage>
</organism>
<feature type="compositionally biased region" description="Basic and acidic residues" evidence="1">
    <location>
        <begin position="15"/>
        <end position="24"/>
    </location>
</feature>
<feature type="region of interest" description="Disordered" evidence="1">
    <location>
        <begin position="147"/>
        <end position="232"/>
    </location>
</feature>
<comment type="caution">
    <text evidence="2">The sequence shown here is derived from an EMBL/GenBank/DDBJ whole genome shotgun (WGS) entry which is preliminary data.</text>
</comment>
<evidence type="ECO:0000313" key="3">
    <source>
        <dbReference type="Proteomes" id="UP001159641"/>
    </source>
</evidence>
<dbReference type="AlphaFoldDB" id="A0AB34HGH9"/>
<sequence>MAAHRGDLRSAAGPERADAPREEPASPPPTTWARRSVFIIRKGALSVLSEWPRTVLYEQREDISETATRTRSGEAHRALPRGPQNIVTAAWDTPASQPLRPEDPSADITNEASSPPEISASSLAVGGAHPTAPVREGCALPCASLPLFPPEKEPAPEAARERVREERSRAREGEEGETDGAPQVGRKRPGEGPDPISLPAGSQEEEEAEGAQGGDGRAACAPGGIEGAGGPRGVKDSTGVMFWCRAHRYVCARGRDGSGNSMCAERALVCGCGLERGWDVQGLGRCPGGGAWRAAAFPPVSAPLPTCPAPENSELGARQPPEGFLHGRP</sequence>
<reference evidence="2 3" key="1">
    <citation type="submission" date="2022-11" db="EMBL/GenBank/DDBJ databases">
        <title>Whole genome sequence of Eschrichtius robustus ER-17-0199.</title>
        <authorList>
            <person name="Bruniche-Olsen A."/>
            <person name="Black A.N."/>
            <person name="Fields C.J."/>
            <person name="Walden K."/>
            <person name="Dewoody J.A."/>
        </authorList>
    </citation>
    <scope>NUCLEOTIDE SEQUENCE [LARGE SCALE GENOMIC DNA]</scope>
    <source>
        <strain evidence="2">ER-17-0199</strain>
        <tissue evidence="2">Blubber</tissue>
    </source>
</reference>
<protein>
    <submittedName>
        <fullName evidence="2">Uncharacterized protein</fullName>
    </submittedName>
</protein>
<evidence type="ECO:0000313" key="2">
    <source>
        <dbReference type="EMBL" id="KAJ8790831.1"/>
    </source>
</evidence>
<feature type="region of interest" description="Disordered" evidence="1">
    <location>
        <begin position="58"/>
        <end position="130"/>
    </location>
</feature>
<feature type="compositionally biased region" description="Low complexity" evidence="1">
    <location>
        <begin position="111"/>
        <end position="122"/>
    </location>
</feature>